<dbReference type="Proteomes" id="UP000249130">
    <property type="component" value="Unassembled WGS sequence"/>
</dbReference>
<dbReference type="AlphaFoldDB" id="A0A327KZV2"/>
<sequence length="147" mass="14845">MTLSSPGPRSDAVTSATPVPLGAVSGAPLALLRLEGIAVFAAALVAYHMLGAAWWLFGVLILAPDLSMLGYMAGPRAGALAYNLAHTYAAAALLGLAGVLLGSPAVLAVATIWTAHIGLDRALGYGLKYPTGFPDTHLGRLGRSGPA</sequence>
<accession>A0A327KZV2</accession>
<evidence type="ECO:0000313" key="3">
    <source>
        <dbReference type="Proteomes" id="UP000249130"/>
    </source>
</evidence>
<evidence type="ECO:0008006" key="4">
    <source>
        <dbReference type="Google" id="ProtNLM"/>
    </source>
</evidence>
<evidence type="ECO:0000313" key="2">
    <source>
        <dbReference type="EMBL" id="RAI43133.1"/>
    </source>
</evidence>
<feature type="transmembrane region" description="Helical" evidence="1">
    <location>
        <begin position="88"/>
        <end position="113"/>
    </location>
</feature>
<reference evidence="2 3" key="1">
    <citation type="submission" date="2017-07" db="EMBL/GenBank/DDBJ databases">
        <title>Draft Genome Sequences of Select Purple Nonsulfur Bacteria.</title>
        <authorList>
            <person name="Lasarre B."/>
            <person name="Mckinlay J.B."/>
        </authorList>
    </citation>
    <scope>NUCLEOTIDE SEQUENCE [LARGE SCALE GENOMIC DNA]</scope>
    <source>
        <strain evidence="2 3">DSM 5909</strain>
    </source>
</reference>
<organism evidence="2 3">
    <name type="scientific">Rhodoplanes roseus</name>
    <dbReference type="NCBI Taxonomy" id="29409"/>
    <lineage>
        <taxon>Bacteria</taxon>
        <taxon>Pseudomonadati</taxon>
        <taxon>Pseudomonadota</taxon>
        <taxon>Alphaproteobacteria</taxon>
        <taxon>Hyphomicrobiales</taxon>
        <taxon>Nitrobacteraceae</taxon>
        <taxon>Rhodoplanes</taxon>
    </lineage>
</organism>
<keyword evidence="1" id="KW-0472">Membrane</keyword>
<dbReference type="Pfam" id="PF14079">
    <property type="entry name" value="DUF4260"/>
    <property type="match status" value="1"/>
</dbReference>
<keyword evidence="3" id="KW-1185">Reference proteome</keyword>
<gene>
    <name evidence="2" type="ORF">CH341_15840</name>
</gene>
<comment type="caution">
    <text evidence="2">The sequence shown here is derived from an EMBL/GenBank/DDBJ whole genome shotgun (WGS) entry which is preliminary data.</text>
</comment>
<dbReference type="EMBL" id="NPEX01000104">
    <property type="protein sequence ID" value="RAI43133.1"/>
    <property type="molecule type" value="Genomic_DNA"/>
</dbReference>
<evidence type="ECO:0000256" key="1">
    <source>
        <dbReference type="SAM" id="Phobius"/>
    </source>
</evidence>
<proteinExistence type="predicted"/>
<dbReference type="RefSeq" id="WP_111419992.1">
    <property type="nucleotide sequence ID" value="NZ_NPEX01000104.1"/>
</dbReference>
<dbReference type="InterPro" id="IPR025356">
    <property type="entry name" value="DUF4260"/>
</dbReference>
<keyword evidence="1" id="KW-0812">Transmembrane</keyword>
<dbReference type="OrthoDB" id="9813911at2"/>
<name>A0A327KZV2_9BRAD</name>
<keyword evidence="1" id="KW-1133">Transmembrane helix</keyword>
<protein>
    <recommendedName>
        <fullName evidence="4">DUF4260 domain-containing protein</fullName>
    </recommendedName>
</protein>
<feature type="transmembrane region" description="Helical" evidence="1">
    <location>
        <begin position="39"/>
        <end position="63"/>
    </location>
</feature>